<evidence type="ECO:0000256" key="3">
    <source>
        <dbReference type="ARBA" id="ARBA00022448"/>
    </source>
</evidence>
<reference evidence="7 8" key="1">
    <citation type="submission" date="2017-03" db="EMBL/GenBank/DDBJ databases">
        <title>Genome sequence of Clostridium oryzae DSM 28571.</title>
        <authorList>
            <person name="Poehlein A."/>
            <person name="Daniel R."/>
        </authorList>
    </citation>
    <scope>NUCLEOTIDE SEQUENCE [LARGE SCALE GENOMIC DNA]</scope>
    <source>
        <strain evidence="7 8">DSM 28571</strain>
    </source>
</reference>
<dbReference type="GO" id="GO:0043190">
    <property type="term" value="C:ATP-binding cassette (ABC) transporter complex"/>
    <property type="evidence" value="ECO:0007669"/>
    <property type="project" value="InterPro"/>
</dbReference>
<dbReference type="AlphaFoldDB" id="A0A1V4I9F2"/>
<keyword evidence="4 5" id="KW-0732">Signal</keyword>
<proteinExistence type="inferred from homology"/>
<keyword evidence="8" id="KW-1185">Reference proteome</keyword>
<evidence type="ECO:0000256" key="5">
    <source>
        <dbReference type="SAM" id="SignalP"/>
    </source>
</evidence>
<dbReference type="STRING" id="1450648.CLORY_42890"/>
<dbReference type="InterPro" id="IPR000914">
    <property type="entry name" value="SBP_5_dom"/>
</dbReference>
<accession>A0A1V4I9F2</accession>
<feature type="signal peptide" evidence="5">
    <location>
        <begin position="1"/>
        <end position="22"/>
    </location>
</feature>
<name>A0A1V4I9F2_9CLOT</name>
<comment type="caution">
    <text evidence="7">The sequence shown here is derived from an EMBL/GenBank/DDBJ whole genome shotgun (WGS) entry which is preliminary data.</text>
</comment>
<dbReference type="EMBL" id="MZGV01000097">
    <property type="protein sequence ID" value="OPJ56543.1"/>
    <property type="molecule type" value="Genomic_DNA"/>
</dbReference>
<feature type="domain" description="Solute-binding protein family 5" evidence="6">
    <location>
        <begin position="86"/>
        <end position="469"/>
    </location>
</feature>
<protein>
    <submittedName>
        <fullName evidence="7">Oligopeptide-binding protein OppA</fullName>
    </submittedName>
</protein>
<evidence type="ECO:0000256" key="2">
    <source>
        <dbReference type="ARBA" id="ARBA00005695"/>
    </source>
</evidence>
<dbReference type="PROSITE" id="PS51257">
    <property type="entry name" value="PROKAR_LIPOPROTEIN"/>
    <property type="match status" value="1"/>
</dbReference>
<dbReference type="GO" id="GO:1904680">
    <property type="term" value="F:peptide transmembrane transporter activity"/>
    <property type="evidence" value="ECO:0007669"/>
    <property type="project" value="TreeGrafter"/>
</dbReference>
<dbReference type="GO" id="GO:0030288">
    <property type="term" value="C:outer membrane-bounded periplasmic space"/>
    <property type="evidence" value="ECO:0007669"/>
    <property type="project" value="UniProtKB-ARBA"/>
</dbReference>
<comment type="subcellular location">
    <subcellularLocation>
        <location evidence="1">Cell envelope</location>
    </subcellularLocation>
</comment>
<dbReference type="InterPro" id="IPR039424">
    <property type="entry name" value="SBP_5"/>
</dbReference>
<dbReference type="CDD" id="cd08504">
    <property type="entry name" value="PBP2_OppA"/>
    <property type="match status" value="1"/>
</dbReference>
<dbReference type="PANTHER" id="PTHR30290:SF10">
    <property type="entry name" value="PERIPLASMIC OLIGOPEPTIDE-BINDING PROTEIN-RELATED"/>
    <property type="match status" value="1"/>
</dbReference>
<dbReference type="Pfam" id="PF00496">
    <property type="entry name" value="SBP_bac_5"/>
    <property type="match status" value="1"/>
</dbReference>
<dbReference type="Gene3D" id="3.10.105.10">
    <property type="entry name" value="Dipeptide-binding Protein, Domain 3"/>
    <property type="match status" value="1"/>
</dbReference>
<dbReference type="Proteomes" id="UP000190080">
    <property type="component" value="Unassembled WGS sequence"/>
</dbReference>
<dbReference type="FunFam" id="3.10.105.10:FF:000001">
    <property type="entry name" value="Oligopeptide ABC transporter, oligopeptide-binding protein"/>
    <property type="match status" value="1"/>
</dbReference>
<evidence type="ECO:0000256" key="4">
    <source>
        <dbReference type="ARBA" id="ARBA00022729"/>
    </source>
</evidence>
<organism evidence="7 8">
    <name type="scientific">Clostridium oryzae</name>
    <dbReference type="NCBI Taxonomy" id="1450648"/>
    <lineage>
        <taxon>Bacteria</taxon>
        <taxon>Bacillati</taxon>
        <taxon>Bacillota</taxon>
        <taxon>Clostridia</taxon>
        <taxon>Eubacteriales</taxon>
        <taxon>Clostridiaceae</taxon>
        <taxon>Clostridium</taxon>
    </lineage>
</organism>
<dbReference type="FunFam" id="3.90.76.10:FF:000001">
    <property type="entry name" value="Oligopeptide ABC transporter substrate-binding protein"/>
    <property type="match status" value="1"/>
</dbReference>
<evidence type="ECO:0000313" key="8">
    <source>
        <dbReference type="Proteomes" id="UP000190080"/>
    </source>
</evidence>
<evidence type="ECO:0000313" key="7">
    <source>
        <dbReference type="EMBL" id="OPJ56543.1"/>
    </source>
</evidence>
<dbReference type="RefSeq" id="WP_079428361.1">
    <property type="nucleotide sequence ID" value="NZ_MZGV01000097.1"/>
</dbReference>
<evidence type="ECO:0000256" key="1">
    <source>
        <dbReference type="ARBA" id="ARBA00004196"/>
    </source>
</evidence>
<comment type="similarity">
    <text evidence="2">Belongs to the bacterial solute-binding protein 5 family.</text>
</comment>
<dbReference type="InterPro" id="IPR030678">
    <property type="entry name" value="Peptide/Ni-bd"/>
</dbReference>
<dbReference type="PANTHER" id="PTHR30290">
    <property type="entry name" value="PERIPLASMIC BINDING COMPONENT OF ABC TRANSPORTER"/>
    <property type="match status" value="1"/>
</dbReference>
<sequence length="548" mass="60522">MSKRILSKVITAVLTVSLTATLLSGCASKSKDAGKSSSKKDVQSIVYNMGAEPDSIDPGLGTAIGASSVDNAMFEGLMKFDKDLNPVPAAAEKVDYDKNNPVKFTFHIRKDAKWSDGKDLKAQDFVYAWLRVLNPKTAAGYATQLYYLKNGEAYNLGKAKASDVGVKAVDDKTLEVELQNPTPYFLQLTALATLMPVRQDIVEKDPEKWTQNPDTFIGNGPFKMTKWTHDSEIDFVKNDNYWDKKEVKLDKLKFLMMTDSSSALSAYETGDIDYLDTIPATDVKNYLADGKAKAIPSVQDTYIAINSKKKLFQNVKLRKALSLAIDRQGIADAVFQDGRKPATGFIPFGIKDSDSSKEFRTVGGDYYSGKADIAQAKKLLAEAGYPNGKGLPTIEYSYNSDPVNKQVAQALQDMWKKIGVNVKLNEVEWKVLLTNLKQGKFDISRDNWIGDYMDPMTFMQLVVSNDGNNDGKYKNSKYDKLIAAAKLEKDPAKRMQYIHQAEDILMGDVGVIPVVFGVSTVAAKPYCKGVVKTPLGGMSFDRAYVQGK</sequence>
<feature type="chain" id="PRO_5039575407" evidence="5">
    <location>
        <begin position="23"/>
        <end position="548"/>
    </location>
</feature>
<keyword evidence="3" id="KW-0813">Transport</keyword>
<dbReference type="GO" id="GO:0015833">
    <property type="term" value="P:peptide transport"/>
    <property type="evidence" value="ECO:0007669"/>
    <property type="project" value="TreeGrafter"/>
</dbReference>
<dbReference type="PIRSF" id="PIRSF002741">
    <property type="entry name" value="MppA"/>
    <property type="match status" value="1"/>
</dbReference>
<dbReference type="OrthoDB" id="9801912at2"/>
<dbReference type="Gene3D" id="3.90.76.10">
    <property type="entry name" value="Dipeptide-binding Protein, Domain 1"/>
    <property type="match status" value="1"/>
</dbReference>
<gene>
    <name evidence="7" type="primary">oppA_3</name>
    <name evidence="7" type="ORF">CLORY_42890</name>
</gene>
<dbReference type="SUPFAM" id="SSF53850">
    <property type="entry name" value="Periplasmic binding protein-like II"/>
    <property type="match status" value="1"/>
</dbReference>
<dbReference type="Gene3D" id="3.40.190.10">
    <property type="entry name" value="Periplasmic binding protein-like II"/>
    <property type="match status" value="1"/>
</dbReference>
<evidence type="ECO:0000259" key="6">
    <source>
        <dbReference type="Pfam" id="PF00496"/>
    </source>
</evidence>